<sequence>MSSVVTSPERPQAGPCIAPCPVATQAQHLLAQQQFSLAASRALARPPVPTDVAVARPAA</sequence>
<keyword evidence="2" id="KW-1185">Reference proteome</keyword>
<dbReference type="Proteomes" id="UP001302072">
    <property type="component" value="Chromosome"/>
</dbReference>
<organism evidence="1 2">
    <name type="scientific">Stenotrophomonas oahuensis</name>
    <dbReference type="NCBI Taxonomy" id="3003271"/>
    <lineage>
        <taxon>Bacteria</taxon>
        <taxon>Pseudomonadati</taxon>
        <taxon>Pseudomonadota</taxon>
        <taxon>Gammaproteobacteria</taxon>
        <taxon>Lysobacterales</taxon>
        <taxon>Lysobacteraceae</taxon>
        <taxon>Stenotrophomonas</taxon>
    </lineage>
</organism>
<evidence type="ECO:0000313" key="1">
    <source>
        <dbReference type="EMBL" id="WNH53554.1"/>
    </source>
</evidence>
<dbReference type="EMBL" id="CP115541">
    <property type="protein sequence ID" value="WNH53554.1"/>
    <property type="molecule type" value="Genomic_DNA"/>
</dbReference>
<name>A0ABY9YRI6_9GAMM</name>
<accession>A0ABY9YRI6</accession>
<protein>
    <submittedName>
        <fullName evidence="1">Uncharacterized protein</fullName>
    </submittedName>
</protein>
<evidence type="ECO:0000313" key="2">
    <source>
        <dbReference type="Proteomes" id="UP001302072"/>
    </source>
</evidence>
<proteinExistence type="predicted"/>
<gene>
    <name evidence="1" type="ORF">PDM29_04520</name>
</gene>
<dbReference type="RefSeq" id="WP_311192698.1">
    <property type="nucleotide sequence ID" value="NZ_CP115541.1"/>
</dbReference>
<reference evidence="1 2" key="1">
    <citation type="submission" date="2022-12" db="EMBL/GenBank/DDBJ databases">
        <title>Two new species, Stenotrophomonas aracearum and Stenotrophomonas oahuensis, isolated from Anthurium (Araceae family) in Hawaii.</title>
        <authorList>
            <person name="Chunag S.C."/>
            <person name="Dobhal S."/>
            <person name="Alvarez A."/>
            <person name="Arif M."/>
        </authorList>
    </citation>
    <scope>NUCLEOTIDE SEQUENCE [LARGE SCALE GENOMIC DNA]</scope>
    <source>
        <strain evidence="1 2">A5586</strain>
    </source>
</reference>